<accession>A0AA41YNR9</accession>
<gene>
    <name evidence="6" type="ORF">OL599_16095</name>
</gene>
<dbReference type="InterPro" id="IPR001279">
    <property type="entry name" value="Metallo-B-lactamas"/>
</dbReference>
<keyword evidence="3" id="KW-0378">Hydrolase</keyword>
<comment type="caution">
    <text evidence="6">The sequence shown here is derived from an EMBL/GenBank/DDBJ whole genome shotgun (WGS) entry which is preliminary data.</text>
</comment>
<dbReference type="CDD" id="cd07737">
    <property type="entry name" value="YcbL-like_MBL-fold"/>
    <property type="match status" value="1"/>
</dbReference>
<evidence type="ECO:0000313" key="7">
    <source>
        <dbReference type="Proteomes" id="UP001165679"/>
    </source>
</evidence>
<dbReference type="Proteomes" id="UP001165679">
    <property type="component" value="Unassembled WGS sequence"/>
</dbReference>
<dbReference type="AlphaFoldDB" id="A0AA41YNR9"/>
<evidence type="ECO:0000259" key="5">
    <source>
        <dbReference type="SMART" id="SM00849"/>
    </source>
</evidence>
<dbReference type="PANTHER" id="PTHR46233:SF3">
    <property type="entry name" value="HYDROXYACYLGLUTATHIONE HYDROLASE GLOC"/>
    <property type="match status" value="1"/>
</dbReference>
<evidence type="ECO:0000313" key="6">
    <source>
        <dbReference type="EMBL" id="MCW3476100.1"/>
    </source>
</evidence>
<evidence type="ECO:0000256" key="1">
    <source>
        <dbReference type="ARBA" id="ARBA00001947"/>
    </source>
</evidence>
<sequence length="223" mass="24060">MPPFQIAVIPVTVFQQNCSLLWETGSMRAAIVDPGGEPGKILDTVDRMGLKVELVLLTHGHLDHAGGAKALKGVLDEARANSGLPPVPLLGPDERDRFLLEGIEEAQKAFGMTGLRNVLPDRWLAEGDTVELGALRFEVLHVPGHTPGHIVFVEQTQRFAFTGDTIFKGSVGRTDFPYGDSEALLSGIKQKLLPLGDDMTFICGHGPASSIGSERQTNPFLQD</sequence>
<dbReference type="PANTHER" id="PTHR46233">
    <property type="entry name" value="HYDROXYACYLGLUTATHIONE HYDROLASE GLOC"/>
    <property type="match status" value="1"/>
</dbReference>
<dbReference type="SUPFAM" id="SSF56281">
    <property type="entry name" value="Metallo-hydrolase/oxidoreductase"/>
    <property type="match status" value="1"/>
</dbReference>
<keyword evidence="7" id="KW-1185">Reference proteome</keyword>
<dbReference type="Pfam" id="PF00753">
    <property type="entry name" value="Lactamase_B"/>
    <property type="match status" value="1"/>
</dbReference>
<dbReference type="SMART" id="SM00849">
    <property type="entry name" value="Lactamase_B"/>
    <property type="match status" value="1"/>
</dbReference>
<dbReference type="RefSeq" id="WP_264714846.1">
    <property type="nucleotide sequence ID" value="NZ_JAPDNT010000015.1"/>
</dbReference>
<feature type="domain" description="Metallo-beta-lactamase" evidence="5">
    <location>
        <begin position="15"/>
        <end position="205"/>
    </location>
</feature>
<evidence type="ECO:0000256" key="2">
    <source>
        <dbReference type="ARBA" id="ARBA00022723"/>
    </source>
</evidence>
<keyword evidence="4" id="KW-0862">Zinc</keyword>
<dbReference type="Gene3D" id="3.60.15.10">
    <property type="entry name" value="Ribonuclease Z/Hydroxyacylglutathione hydrolase-like"/>
    <property type="match status" value="1"/>
</dbReference>
<evidence type="ECO:0000256" key="4">
    <source>
        <dbReference type="ARBA" id="ARBA00022833"/>
    </source>
</evidence>
<reference evidence="6" key="2">
    <citation type="submission" date="2022-10" db="EMBL/GenBank/DDBJ databases">
        <authorList>
            <person name="Trinh H.N."/>
        </authorList>
    </citation>
    <scope>NUCLEOTIDE SEQUENCE</scope>
    <source>
        <strain evidence="6">RN2-1</strain>
    </source>
</reference>
<comment type="cofactor">
    <cofactor evidence="1">
        <name>Zn(2+)</name>
        <dbReference type="ChEBI" id="CHEBI:29105"/>
    </cofactor>
</comment>
<dbReference type="GO" id="GO:0046872">
    <property type="term" value="F:metal ion binding"/>
    <property type="evidence" value="ECO:0007669"/>
    <property type="project" value="UniProtKB-KW"/>
</dbReference>
<reference evidence="6" key="1">
    <citation type="submission" date="2022-09" db="EMBL/GenBank/DDBJ databases">
        <title>Rhodovastum sp. nov. RN2-1 isolated from soil in Seongnam, South Korea.</title>
        <authorList>
            <person name="Le N.T."/>
        </authorList>
    </citation>
    <scope>NUCLEOTIDE SEQUENCE</scope>
    <source>
        <strain evidence="6">RN2-1</strain>
    </source>
</reference>
<name>A0AA41YNR9_9PROT</name>
<proteinExistence type="predicted"/>
<keyword evidence="2" id="KW-0479">Metal-binding</keyword>
<organism evidence="6 7">
    <name type="scientific">Limobrevibacterium gyesilva</name>
    <dbReference type="NCBI Taxonomy" id="2991712"/>
    <lineage>
        <taxon>Bacteria</taxon>
        <taxon>Pseudomonadati</taxon>
        <taxon>Pseudomonadota</taxon>
        <taxon>Alphaproteobacteria</taxon>
        <taxon>Acetobacterales</taxon>
        <taxon>Acetobacteraceae</taxon>
        <taxon>Limobrevibacterium</taxon>
    </lineage>
</organism>
<dbReference type="GO" id="GO:0016787">
    <property type="term" value="F:hydrolase activity"/>
    <property type="evidence" value="ECO:0007669"/>
    <property type="project" value="UniProtKB-KW"/>
</dbReference>
<dbReference type="InterPro" id="IPR051453">
    <property type="entry name" value="MBL_Glyoxalase_II"/>
</dbReference>
<dbReference type="InterPro" id="IPR036866">
    <property type="entry name" value="RibonucZ/Hydroxyglut_hydro"/>
</dbReference>
<protein>
    <submittedName>
        <fullName evidence="6">MBL fold metallo-hydrolase</fullName>
    </submittedName>
</protein>
<dbReference type="EMBL" id="JAPDNT010000015">
    <property type="protein sequence ID" value="MCW3476100.1"/>
    <property type="molecule type" value="Genomic_DNA"/>
</dbReference>
<evidence type="ECO:0000256" key="3">
    <source>
        <dbReference type="ARBA" id="ARBA00022801"/>
    </source>
</evidence>